<dbReference type="OrthoDB" id="5292295at2"/>
<dbReference type="EMBL" id="CP022196">
    <property type="protein sequence ID" value="ATG49753.1"/>
    <property type="molecule type" value="Genomic_DNA"/>
</dbReference>
<keyword evidence="1" id="KW-0378">Hydrolase</keyword>
<gene>
    <name evidence="1" type="ORF">CEW89_08475</name>
</gene>
<evidence type="ECO:0000313" key="1">
    <source>
        <dbReference type="EMBL" id="ATG49753.1"/>
    </source>
</evidence>
<dbReference type="CDD" id="cd00085">
    <property type="entry name" value="HNHc"/>
    <property type="match status" value="1"/>
</dbReference>
<keyword evidence="1" id="KW-0540">Nuclease</keyword>
<evidence type="ECO:0000313" key="2">
    <source>
        <dbReference type="Proteomes" id="UP000217935"/>
    </source>
</evidence>
<organism evidence="1 2">
    <name type="scientific">Celeribacter ethanolicus</name>
    <dbReference type="NCBI Taxonomy" id="1758178"/>
    <lineage>
        <taxon>Bacteria</taxon>
        <taxon>Pseudomonadati</taxon>
        <taxon>Pseudomonadota</taxon>
        <taxon>Alphaproteobacteria</taxon>
        <taxon>Rhodobacterales</taxon>
        <taxon>Roseobacteraceae</taxon>
        <taxon>Celeribacter</taxon>
    </lineage>
</organism>
<keyword evidence="1" id="KW-0255">Endonuclease</keyword>
<protein>
    <submittedName>
        <fullName evidence="1">HNH endonuclease</fullName>
    </submittedName>
</protein>
<name>A0A291GGU9_9RHOB</name>
<accession>A0A291GGU9</accession>
<dbReference type="GO" id="GO:0004519">
    <property type="term" value="F:endonuclease activity"/>
    <property type="evidence" value="ECO:0007669"/>
    <property type="project" value="UniProtKB-KW"/>
</dbReference>
<dbReference type="Proteomes" id="UP000217935">
    <property type="component" value="Chromosome"/>
</dbReference>
<keyword evidence="2" id="KW-1185">Reference proteome</keyword>
<dbReference type="InterPro" id="IPR003615">
    <property type="entry name" value="HNH_nuc"/>
</dbReference>
<proteinExistence type="predicted"/>
<sequence length="88" mass="10395">MHRRSTNWYNTAEWKRLRREVLKRDAWTCQATGVALVGGKWEPNSAIVDHIIPHRGNRDLFFDVNNLRAVSKEWHDKVKQGQEKRGEV</sequence>
<dbReference type="KEGG" id="ceh:CEW89_08475"/>
<reference evidence="1 2" key="1">
    <citation type="submission" date="2017-06" db="EMBL/GenBank/DDBJ databases">
        <title>Celeribacter sp. TSPH2 complete genome sequence.</title>
        <authorList>
            <person name="Woo J.-H."/>
            <person name="Kim H.-S."/>
        </authorList>
    </citation>
    <scope>NUCLEOTIDE SEQUENCE [LARGE SCALE GENOMIC DNA]</scope>
    <source>
        <strain evidence="1 2">TSPH2</strain>
    </source>
</reference>
<dbReference type="AlphaFoldDB" id="A0A291GGU9"/>